<sequence length="317" mass="35317">MLLAPTNVELIAPPAEQVPDSWEYPAVSRYKLVCGERYLRGWVARAPYNTKSWANIKRRQVAVKTPPINIKLIDGRYTMQLIPGCIRAKPSISYCKALDGDPENTITIAASHTLKSLKEVLAPVHYTKFECTGIDYACNMWGCNTSDSRPAQVQIKEMLIQIAFMGTTVLEATLSRFESHVANFHMYNNNVMFFGDSGPSFTGIQINISSTIEDLTVAIGIIQADWHADQSDDCDYSTVCILLLRLPPGSDPGPFFLGQHGIYFYEPGVWILTMVFSGSHVQRGTAPWAPPPGLCLSRKFLMMYRKSGIRPDGRTEA</sequence>
<dbReference type="Proteomes" id="UP000076532">
    <property type="component" value="Unassembled WGS sequence"/>
</dbReference>
<protein>
    <submittedName>
        <fullName evidence="1">Uncharacterized protein</fullName>
    </submittedName>
</protein>
<evidence type="ECO:0000313" key="1">
    <source>
        <dbReference type="EMBL" id="KZP28218.1"/>
    </source>
</evidence>
<dbReference type="OrthoDB" id="3032681at2759"/>
<dbReference type="AlphaFoldDB" id="A0A166RFM1"/>
<proteinExistence type="predicted"/>
<accession>A0A166RFM1</accession>
<keyword evidence="2" id="KW-1185">Reference proteome</keyword>
<evidence type="ECO:0000313" key="2">
    <source>
        <dbReference type="Proteomes" id="UP000076532"/>
    </source>
</evidence>
<dbReference type="EMBL" id="KV417504">
    <property type="protein sequence ID" value="KZP28218.1"/>
    <property type="molecule type" value="Genomic_DNA"/>
</dbReference>
<reference evidence="1 2" key="1">
    <citation type="journal article" date="2016" name="Mol. Biol. Evol.">
        <title>Comparative Genomics of Early-Diverging Mushroom-Forming Fungi Provides Insights into the Origins of Lignocellulose Decay Capabilities.</title>
        <authorList>
            <person name="Nagy L.G."/>
            <person name="Riley R."/>
            <person name="Tritt A."/>
            <person name="Adam C."/>
            <person name="Daum C."/>
            <person name="Floudas D."/>
            <person name="Sun H."/>
            <person name="Yadav J.S."/>
            <person name="Pangilinan J."/>
            <person name="Larsson K.H."/>
            <person name="Matsuura K."/>
            <person name="Barry K."/>
            <person name="Labutti K."/>
            <person name="Kuo R."/>
            <person name="Ohm R.A."/>
            <person name="Bhattacharya S.S."/>
            <person name="Shirouzu T."/>
            <person name="Yoshinaga Y."/>
            <person name="Martin F.M."/>
            <person name="Grigoriev I.V."/>
            <person name="Hibbett D.S."/>
        </authorList>
    </citation>
    <scope>NUCLEOTIDE SEQUENCE [LARGE SCALE GENOMIC DNA]</scope>
    <source>
        <strain evidence="1 2">CBS 109695</strain>
    </source>
</reference>
<gene>
    <name evidence="1" type="ORF">FIBSPDRAFT_885816</name>
</gene>
<organism evidence="1 2">
    <name type="scientific">Athelia psychrophila</name>
    <dbReference type="NCBI Taxonomy" id="1759441"/>
    <lineage>
        <taxon>Eukaryota</taxon>
        <taxon>Fungi</taxon>
        <taxon>Dikarya</taxon>
        <taxon>Basidiomycota</taxon>
        <taxon>Agaricomycotina</taxon>
        <taxon>Agaricomycetes</taxon>
        <taxon>Agaricomycetidae</taxon>
        <taxon>Atheliales</taxon>
        <taxon>Atheliaceae</taxon>
        <taxon>Athelia</taxon>
    </lineage>
</organism>
<name>A0A166RFM1_9AGAM</name>